<organism evidence="2 3">
    <name type="scientific">Oryzias melastigma</name>
    <name type="common">Marine medaka</name>
    <dbReference type="NCBI Taxonomy" id="30732"/>
    <lineage>
        <taxon>Eukaryota</taxon>
        <taxon>Metazoa</taxon>
        <taxon>Chordata</taxon>
        <taxon>Craniata</taxon>
        <taxon>Vertebrata</taxon>
        <taxon>Euteleostomi</taxon>
        <taxon>Actinopterygii</taxon>
        <taxon>Neopterygii</taxon>
        <taxon>Teleostei</taxon>
        <taxon>Neoteleostei</taxon>
        <taxon>Acanthomorphata</taxon>
        <taxon>Ovalentaria</taxon>
        <taxon>Atherinomorphae</taxon>
        <taxon>Beloniformes</taxon>
        <taxon>Adrianichthyidae</taxon>
        <taxon>Oryziinae</taxon>
        <taxon>Oryzias</taxon>
    </lineage>
</organism>
<dbReference type="InterPro" id="IPR000477">
    <property type="entry name" value="RT_dom"/>
</dbReference>
<dbReference type="STRING" id="30732.ENSOMEP00000001737"/>
<protein>
    <recommendedName>
        <fullName evidence="1">Reverse transcriptase domain-containing protein</fullName>
    </recommendedName>
</protein>
<dbReference type="Ensembl" id="ENSOMET00000013675.1">
    <property type="protein sequence ID" value="ENSOMEP00000001737.1"/>
    <property type="gene ID" value="ENSOMEG00000002654.1"/>
</dbReference>
<dbReference type="Pfam" id="PF03372">
    <property type="entry name" value="Exo_endo_phos"/>
    <property type="match status" value="1"/>
</dbReference>
<dbReference type="CDD" id="cd01650">
    <property type="entry name" value="RT_nLTR_like"/>
    <property type="match status" value="1"/>
</dbReference>
<evidence type="ECO:0000313" key="3">
    <source>
        <dbReference type="Proteomes" id="UP000261560"/>
    </source>
</evidence>
<proteinExistence type="predicted"/>
<reference evidence="2" key="1">
    <citation type="submission" date="2025-08" db="UniProtKB">
        <authorList>
            <consortium name="Ensembl"/>
        </authorList>
    </citation>
    <scope>IDENTIFICATION</scope>
</reference>
<dbReference type="AlphaFoldDB" id="A0A3B3B975"/>
<dbReference type="InterPro" id="IPR036691">
    <property type="entry name" value="Endo/exonu/phosph_ase_sf"/>
</dbReference>
<dbReference type="Pfam" id="PF00078">
    <property type="entry name" value="RVT_1"/>
    <property type="match status" value="1"/>
</dbReference>
<dbReference type="SUPFAM" id="SSF56672">
    <property type="entry name" value="DNA/RNA polymerases"/>
    <property type="match status" value="1"/>
</dbReference>
<dbReference type="PANTHER" id="PTHR33332">
    <property type="entry name" value="REVERSE TRANSCRIPTASE DOMAIN-CONTAINING PROTEIN"/>
    <property type="match status" value="1"/>
</dbReference>
<evidence type="ECO:0000259" key="1">
    <source>
        <dbReference type="PROSITE" id="PS50878"/>
    </source>
</evidence>
<accession>A0A3B3B975</accession>
<reference evidence="2" key="2">
    <citation type="submission" date="2025-09" db="UniProtKB">
        <authorList>
            <consortium name="Ensembl"/>
        </authorList>
    </citation>
    <scope>IDENTIFICATION</scope>
</reference>
<dbReference type="OMA" id="DCWHRYQ"/>
<sequence>MAPVYLAARLSLLLWVLFVLLLISGILHTAKSLIVYKRQTLLDLRENVKTLKLTGYDGQKPLPPPLSEVPAHLFRVTALPCRRKRPRRRGRRGGWLVKLKAYLACSSSTSRTGFGSSFPSMTWRYLDPPDVCLVPVAGFDEGPPPRCSRFRRPSRRGVNSENLRIPLRAVRHTDDRRAAVTARIGLVNARSLTNKTFILRDFFISQSLDFLFLTETWATPGEDSAFVELLPAACSYFNSPRTSGRGGGTATVFKNIFKCKQRTFLSSNSCFEATSFEIGHSDPVMCAVIYRPPKYNKEFIHDFSGFLADIMPHYDKCLILGDFNIHVCCPDKALVKEFLSIIDSFNLVQCVSGPTHEHGHTLDLVLSFGLSISNMNICDSVISDHKPVLFDVDFSCAAFKSAATARRCRFFNSSTASQFSAAFSHLSVPPASSPVPVEELCSWFHSSCSTILDSVAPLKTRLCRSRPEPWFNDRTRAARRDCRKAERRWKRDKLQVSFLILKDCWHRYQITVKDAKKEYLSNVIVTNNHNPRVLFKTIDSVLNIPQSTGQEASSELCNNFLNFFIEKVNNIRANIPTSTCTFTESVSASAVLECFESVSLSFLTEVVNHMKPSGSPLDIVPSHLFKQVFSSIGQSVLAIINKSLSSGMVPLNFKHAVVHPLLKKPGLDDAVLANYRPISKLPFLSKVLEKVVYTQLQSFLVENEVLEVYQSGFKSLHSTETALLRVFNDILRATDAGDHVVLVLLDLSAAFDTIDHNILLSRLKSVVGICGTALDWFRSYLADRTLSVSLYGFTSAAAPLSCGVPQGSILGPLFFSLYLLPLGSIIRKHGISFHCYADDSQLYVPINKNGSSITALLSCLHDIKNWMALSFLSFNDQKTEVMVFGPSGSCDPSKMDLGVLTPHIKQSVLNLGFKMDSDFKLDSHISSVVKSSFFQLRRLTKVKPFLSQQHFETVIHAFITSRLDYCNSLYFGISQSSLSRLQLVQNAAARVLVGARKRDHITPVLASLHWLPVHFRVHFKILLFVFKSLSGLAPPYLDELLSPYTPARCLRSADQLLLEVPRSKRKCRGERAFSVCAPKLWNALPLNIRQATSLSIFKTRLKTHFYSQAFIHV</sequence>
<dbReference type="GeneTree" id="ENSGT01150000286909"/>
<name>A0A3B3B975_ORYME</name>
<dbReference type="PaxDb" id="30732-ENSOMEP00000001737"/>
<dbReference type="PROSITE" id="PS50878">
    <property type="entry name" value="RT_POL"/>
    <property type="match status" value="1"/>
</dbReference>
<dbReference type="SUPFAM" id="SSF56219">
    <property type="entry name" value="DNase I-like"/>
    <property type="match status" value="1"/>
</dbReference>
<feature type="domain" description="Reverse transcriptase" evidence="1">
    <location>
        <begin position="642"/>
        <end position="901"/>
    </location>
</feature>
<dbReference type="Gene3D" id="3.60.10.10">
    <property type="entry name" value="Endonuclease/exonuclease/phosphatase"/>
    <property type="match status" value="1"/>
</dbReference>
<dbReference type="InterPro" id="IPR043502">
    <property type="entry name" value="DNA/RNA_pol_sf"/>
</dbReference>
<dbReference type="GO" id="GO:0003824">
    <property type="term" value="F:catalytic activity"/>
    <property type="evidence" value="ECO:0007669"/>
    <property type="project" value="InterPro"/>
</dbReference>
<dbReference type="Proteomes" id="UP000261560">
    <property type="component" value="Unplaced"/>
</dbReference>
<evidence type="ECO:0000313" key="2">
    <source>
        <dbReference type="Ensembl" id="ENSOMEP00000001737.1"/>
    </source>
</evidence>
<keyword evidence="3" id="KW-1185">Reference proteome</keyword>
<dbReference type="InterPro" id="IPR005135">
    <property type="entry name" value="Endo/exonuclease/phosphatase"/>
</dbReference>